<organism evidence="1 2">
    <name type="scientific">Basidiobolus ranarum</name>
    <dbReference type="NCBI Taxonomy" id="34480"/>
    <lineage>
        <taxon>Eukaryota</taxon>
        <taxon>Fungi</taxon>
        <taxon>Fungi incertae sedis</taxon>
        <taxon>Zoopagomycota</taxon>
        <taxon>Entomophthoromycotina</taxon>
        <taxon>Basidiobolomycetes</taxon>
        <taxon>Basidiobolales</taxon>
        <taxon>Basidiobolaceae</taxon>
        <taxon>Basidiobolus</taxon>
    </lineage>
</organism>
<evidence type="ECO:0000313" key="2">
    <source>
        <dbReference type="Proteomes" id="UP001479436"/>
    </source>
</evidence>
<keyword evidence="2" id="KW-1185">Reference proteome</keyword>
<protein>
    <submittedName>
        <fullName evidence="1">Uncharacterized protein</fullName>
    </submittedName>
</protein>
<dbReference type="Proteomes" id="UP001479436">
    <property type="component" value="Unassembled WGS sequence"/>
</dbReference>
<evidence type="ECO:0000313" key="1">
    <source>
        <dbReference type="EMBL" id="KAK9701570.1"/>
    </source>
</evidence>
<gene>
    <name evidence="1" type="ORF">K7432_011644</name>
</gene>
<feature type="non-terminal residue" evidence="1">
    <location>
        <position position="1"/>
    </location>
</feature>
<reference evidence="1 2" key="1">
    <citation type="submission" date="2023-04" db="EMBL/GenBank/DDBJ databases">
        <title>Genome of Basidiobolus ranarum AG-B5.</title>
        <authorList>
            <person name="Stajich J.E."/>
            <person name="Carter-House D."/>
            <person name="Gryganskyi A."/>
        </authorList>
    </citation>
    <scope>NUCLEOTIDE SEQUENCE [LARGE SCALE GENOMIC DNA]</scope>
    <source>
        <strain evidence="1 2">AG-B5</strain>
    </source>
</reference>
<sequence length="57" mass="6608">LGLNPTFADEIFIIMDVTKSQVSETPPQIYRLPADHIQKQRDERSSMEHPSRIPLIF</sequence>
<proteinExistence type="predicted"/>
<dbReference type="EMBL" id="JASJQH010007799">
    <property type="protein sequence ID" value="KAK9701570.1"/>
    <property type="molecule type" value="Genomic_DNA"/>
</dbReference>
<accession>A0ABR2VU99</accession>
<name>A0ABR2VU99_9FUNG</name>
<comment type="caution">
    <text evidence="1">The sequence shown here is derived from an EMBL/GenBank/DDBJ whole genome shotgun (WGS) entry which is preliminary data.</text>
</comment>